<dbReference type="InterPro" id="IPR052893">
    <property type="entry name" value="TCS_response_regulator"/>
</dbReference>
<evidence type="ECO:0000313" key="3">
    <source>
        <dbReference type="EMBL" id="ELY58659.1"/>
    </source>
</evidence>
<dbReference type="PATRIC" id="fig|1227499.3.peg.1353"/>
<protein>
    <submittedName>
        <fullName evidence="3">Response regulator receiver</fullName>
    </submittedName>
</protein>
<comment type="caution">
    <text evidence="3">The sequence shown here is derived from an EMBL/GenBank/DDBJ whole genome shotgun (WGS) entry which is preliminary data.</text>
</comment>
<feature type="domain" description="Response regulatory" evidence="2">
    <location>
        <begin position="20"/>
        <end position="119"/>
    </location>
</feature>
<organism evidence="3 4">
    <name type="scientific">Natronolimnohabitans innermongolicus JCM 12255</name>
    <dbReference type="NCBI Taxonomy" id="1227499"/>
    <lineage>
        <taxon>Archaea</taxon>
        <taxon>Methanobacteriati</taxon>
        <taxon>Methanobacteriota</taxon>
        <taxon>Stenosarchaea group</taxon>
        <taxon>Halobacteria</taxon>
        <taxon>Halobacteriales</taxon>
        <taxon>Natrialbaceae</taxon>
        <taxon>Natronolimnohabitans</taxon>
    </lineage>
</organism>
<dbReference type="GO" id="GO:0000160">
    <property type="term" value="P:phosphorelay signal transduction system"/>
    <property type="evidence" value="ECO:0007669"/>
    <property type="project" value="InterPro"/>
</dbReference>
<proteinExistence type="predicted"/>
<gene>
    <name evidence="3" type="ORF">C493_06632</name>
</gene>
<feature type="modified residue" description="4-aspartylphosphate" evidence="1">
    <location>
        <position position="74"/>
    </location>
</feature>
<evidence type="ECO:0000256" key="1">
    <source>
        <dbReference type="PROSITE-ProRule" id="PRU00169"/>
    </source>
</evidence>
<evidence type="ECO:0000313" key="4">
    <source>
        <dbReference type="Proteomes" id="UP000011602"/>
    </source>
</evidence>
<dbReference type="PANTHER" id="PTHR44520">
    <property type="entry name" value="RESPONSE REGULATOR RCP1-RELATED"/>
    <property type="match status" value="1"/>
</dbReference>
<dbReference type="Pfam" id="PF00072">
    <property type="entry name" value="Response_reg"/>
    <property type="match status" value="1"/>
</dbReference>
<reference evidence="3 4" key="1">
    <citation type="journal article" date="2014" name="PLoS Genet.">
        <title>Phylogenetically driven sequencing of extremely halophilic archaea reveals strategies for static and dynamic osmo-response.</title>
        <authorList>
            <person name="Becker E.A."/>
            <person name="Seitzer P.M."/>
            <person name="Tritt A."/>
            <person name="Larsen D."/>
            <person name="Krusor M."/>
            <person name="Yao A.I."/>
            <person name="Wu D."/>
            <person name="Madern D."/>
            <person name="Eisen J.A."/>
            <person name="Darling A.E."/>
            <person name="Facciotti M.T."/>
        </authorList>
    </citation>
    <scope>NUCLEOTIDE SEQUENCE [LARGE SCALE GENOMIC DNA]</scope>
    <source>
        <strain evidence="3 4">JCM 12255</strain>
    </source>
</reference>
<dbReference type="InterPro" id="IPR011006">
    <property type="entry name" value="CheY-like_superfamily"/>
</dbReference>
<dbReference type="PROSITE" id="PS50110">
    <property type="entry name" value="RESPONSE_REGULATORY"/>
    <property type="match status" value="1"/>
</dbReference>
<name>L9XA73_9EURY</name>
<sequence>MEIRSRLELRTESRTIRQLRSCSSKTPPGDVRLTREAITEAGVERTLLTFPTGEQALEYLVDDETALPTLVFLDLKLPGMDGCEILEKIRARKRISPDVPRGVHRDDRVWSKQVRLPPS</sequence>
<dbReference type="Proteomes" id="UP000011602">
    <property type="component" value="Unassembled WGS sequence"/>
</dbReference>
<dbReference type="EMBL" id="AOHZ01000034">
    <property type="protein sequence ID" value="ELY58659.1"/>
    <property type="molecule type" value="Genomic_DNA"/>
</dbReference>
<keyword evidence="4" id="KW-1185">Reference proteome</keyword>
<dbReference type="AlphaFoldDB" id="L9XA73"/>
<keyword evidence="1" id="KW-0597">Phosphoprotein</keyword>
<evidence type="ECO:0000259" key="2">
    <source>
        <dbReference type="PROSITE" id="PS50110"/>
    </source>
</evidence>
<dbReference type="InterPro" id="IPR001789">
    <property type="entry name" value="Sig_transdc_resp-reg_receiver"/>
</dbReference>
<accession>L9XA73</accession>
<dbReference type="SUPFAM" id="SSF52172">
    <property type="entry name" value="CheY-like"/>
    <property type="match status" value="1"/>
</dbReference>
<dbReference type="Gene3D" id="3.40.50.2300">
    <property type="match status" value="1"/>
</dbReference>